<keyword evidence="2 12" id="KW-0813">Transport</keyword>
<dbReference type="InterPro" id="IPR008969">
    <property type="entry name" value="CarboxyPept-like_regulatory"/>
</dbReference>
<evidence type="ECO:0000256" key="10">
    <source>
        <dbReference type="ARBA" id="ARBA00023136"/>
    </source>
</evidence>
<comment type="similarity">
    <text evidence="12 13">Belongs to the TonB-dependent receptor family.</text>
</comment>
<evidence type="ECO:0000256" key="12">
    <source>
        <dbReference type="PROSITE-ProRule" id="PRU01360"/>
    </source>
</evidence>
<evidence type="ECO:0000256" key="8">
    <source>
        <dbReference type="ARBA" id="ARBA00023065"/>
    </source>
</evidence>
<keyword evidence="7" id="KW-0408">Iron</keyword>
<dbReference type="Pfam" id="PF07715">
    <property type="entry name" value="Plug"/>
    <property type="match status" value="1"/>
</dbReference>
<dbReference type="PANTHER" id="PTHR32552">
    <property type="entry name" value="FERRICHROME IRON RECEPTOR-RELATED"/>
    <property type="match status" value="1"/>
</dbReference>
<keyword evidence="18" id="KW-1185">Reference proteome</keyword>
<evidence type="ECO:0000256" key="14">
    <source>
        <dbReference type="SAM" id="SignalP"/>
    </source>
</evidence>
<reference evidence="17 18" key="1">
    <citation type="submission" date="2016-01" db="EMBL/GenBank/DDBJ databases">
        <title>Genome sequencing of Roseivirga spongicola UST030701-084.</title>
        <authorList>
            <person name="Selvaratnam C."/>
            <person name="Thevarajoo S."/>
            <person name="Goh K.M."/>
            <person name="Ee R."/>
            <person name="Chan K.-G."/>
            <person name="Chong C.S."/>
        </authorList>
    </citation>
    <scope>NUCLEOTIDE SEQUENCE [LARGE SCALE GENOMIC DNA]</scope>
    <source>
        <strain evidence="17 18">UST030701-084</strain>
    </source>
</reference>
<evidence type="ECO:0000256" key="13">
    <source>
        <dbReference type="RuleBase" id="RU003357"/>
    </source>
</evidence>
<evidence type="ECO:0000256" key="6">
    <source>
        <dbReference type="ARBA" id="ARBA00022729"/>
    </source>
</evidence>
<feature type="domain" description="TonB-dependent receptor plug" evidence="16">
    <location>
        <begin position="115"/>
        <end position="223"/>
    </location>
</feature>
<proteinExistence type="inferred from homology"/>
<keyword evidence="8" id="KW-0406">Ion transport</keyword>
<comment type="caution">
    <text evidence="17">The sequence shown here is derived from an EMBL/GenBank/DDBJ whole genome shotgun (WGS) entry which is preliminary data.</text>
</comment>
<dbReference type="InterPro" id="IPR000531">
    <property type="entry name" value="Beta-barrel_TonB"/>
</dbReference>
<dbReference type="RefSeq" id="WP_068215628.1">
    <property type="nucleotide sequence ID" value="NZ_LRPC01000001.1"/>
</dbReference>
<evidence type="ECO:0000256" key="11">
    <source>
        <dbReference type="ARBA" id="ARBA00023237"/>
    </source>
</evidence>
<dbReference type="STRING" id="333140.AWW68_00945"/>
<dbReference type="SUPFAM" id="SSF49464">
    <property type="entry name" value="Carboxypeptidase regulatory domain-like"/>
    <property type="match status" value="1"/>
</dbReference>
<keyword evidence="5 12" id="KW-0812">Transmembrane</keyword>
<dbReference type="OrthoDB" id="9761152at2"/>
<dbReference type="InterPro" id="IPR039426">
    <property type="entry name" value="TonB-dep_rcpt-like"/>
</dbReference>
<dbReference type="PROSITE" id="PS52016">
    <property type="entry name" value="TONB_DEPENDENT_REC_3"/>
    <property type="match status" value="1"/>
</dbReference>
<keyword evidence="4" id="KW-0410">Iron transport</keyword>
<dbReference type="GO" id="GO:0009279">
    <property type="term" value="C:cell outer membrane"/>
    <property type="evidence" value="ECO:0007669"/>
    <property type="project" value="UniProtKB-SubCell"/>
</dbReference>
<feature type="chain" id="PRO_5007574612" evidence="14">
    <location>
        <begin position="20"/>
        <end position="818"/>
    </location>
</feature>
<comment type="subcellular location">
    <subcellularLocation>
        <location evidence="1 12">Cell outer membrane</location>
        <topology evidence="1 12">Multi-pass membrane protein</topology>
    </subcellularLocation>
</comment>
<evidence type="ECO:0000256" key="2">
    <source>
        <dbReference type="ARBA" id="ARBA00022448"/>
    </source>
</evidence>
<protein>
    <submittedName>
        <fullName evidence="17">TonB-dependent receptor</fullName>
    </submittedName>
</protein>
<dbReference type="Gene3D" id="2.60.40.1120">
    <property type="entry name" value="Carboxypeptidase-like, regulatory domain"/>
    <property type="match status" value="1"/>
</dbReference>
<evidence type="ECO:0000256" key="4">
    <source>
        <dbReference type="ARBA" id="ARBA00022496"/>
    </source>
</evidence>
<feature type="domain" description="TonB-dependent receptor-like beta-barrel" evidence="15">
    <location>
        <begin position="343"/>
        <end position="775"/>
    </location>
</feature>
<dbReference type="SUPFAM" id="SSF56935">
    <property type="entry name" value="Porins"/>
    <property type="match status" value="1"/>
</dbReference>
<dbReference type="InterPro" id="IPR037066">
    <property type="entry name" value="Plug_dom_sf"/>
</dbReference>
<evidence type="ECO:0000259" key="16">
    <source>
        <dbReference type="Pfam" id="PF07715"/>
    </source>
</evidence>
<keyword evidence="17" id="KW-0675">Receptor</keyword>
<gene>
    <name evidence="17" type="ORF">AWW68_00945</name>
</gene>
<evidence type="ECO:0000313" key="17">
    <source>
        <dbReference type="EMBL" id="KYG77366.1"/>
    </source>
</evidence>
<evidence type="ECO:0000256" key="3">
    <source>
        <dbReference type="ARBA" id="ARBA00022452"/>
    </source>
</evidence>
<dbReference type="Gene3D" id="2.170.130.10">
    <property type="entry name" value="TonB-dependent receptor, plug domain"/>
    <property type="match status" value="1"/>
</dbReference>
<dbReference type="Pfam" id="PF00593">
    <property type="entry name" value="TonB_dep_Rec_b-barrel"/>
    <property type="match status" value="1"/>
</dbReference>
<sequence>MRKVYLLAVLVLTMAQALAQNVVKGKVVDDATGEPVYGASVMLTPSNKGTTTNRLGEFSLENVSTGNYVLKVSMIGFASLERSISVQGNQNISLRLTQRAQNLQDVIVTGTRATEKTPTTFTNVSAEEIEKQNLGQDLPFLLNWTPSVVTASDAGAGVGYTGIRIRGSDGARINVTINGIPINDSESQGTFWVNMPDIASSTSSIQVQRGVGTSTNGAGAFGASLNILTNGVSTEPKAQLNTSYGSFNTQKYNAIYSTGLLENNWAFEGRLSKISSDGYIDRASSDLTSYYISGGYFGEKTSFQLIHFGGDEKTYQSWWGTPEAKLNNDAAGIEEVIANNGYDQEQAENLRNSGRTFNYYLYDNQVDDYGQDHYQFHFSQELAAEWNVNAALHYTKGAGFYEEFRRDDDLADYGLQDVTLGGVTISSTDLIRRRWLDNDFYGVTYDLNYENSNVQATLGGAYNEYDGLHFGEVIWAQYASNGSIRERYYESRSDKSDFNTYAKVNYQVTEGLNLFGDLQLRRITYSGFGVDNDQRVIDFDTDFTFVNPKFGATYNLTEGSSIYGSFAVGNKEPNRSDIIDATPGTEPKHETLNNIEVGYRKRTGRTVFEANYYLMDYKNQLVLTGEVNDVGGSIRTNVPDSYRMGVELVGGMQLNSWFGFQANLALSRNKIKSFQEVIFDYGANFDEYNEVRTEFEDTDISFSPSVVAGSQITFTPVSNLELAILSKYVGDQYLDNTSNENRKIDAFFVNDLRINYGFNTKFIKRVNLSLLVNNLLNEKYETNGYTFGYFGGPDYEVRENYFYPQAGTNFLFSVGLDF</sequence>
<evidence type="ECO:0000259" key="15">
    <source>
        <dbReference type="Pfam" id="PF00593"/>
    </source>
</evidence>
<dbReference type="Gene3D" id="2.40.170.20">
    <property type="entry name" value="TonB-dependent receptor, beta-barrel domain"/>
    <property type="match status" value="1"/>
</dbReference>
<evidence type="ECO:0000313" key="18">
    <source>
        <dbReference type="Proteomes" id="UP000075606"/>
    </source>
</evidence>
<dbReference type="Pfam" id="PF13715">
    <property type="entry name" value="CarbopepD_reg_2"/>
    <property type="match status" value="1"/>
</dbReference>
<evidence type="ECO:0000256" key="5">
    <source>
        <dbReference type="ARBA" id="ARBA00022692"/>
    </source>
</evidence>
<dbReference type="AlphaFoldDB" id="A0A150XFA7"/>
<evidence type="ECO:0000256" key="9">
    <source>
        <dbReference type="ARBA" id="ARBA00023077"/>
    </source>
</evidence>
<keyword evidence="6 14" id="KW-0732">Signal</keyword>
<organism evidence="17 18">
    <name type="scientific">Roseivirga spongicola</name>
    <dbReference type="NCBI Taxonomy" id="333140"/>
    <lineage>
        <taxon>Bacteria</taxon>
        <taxon>Pseudomonadati</taxon>
        <taxon>Bacteroidota</taxon>
        <taxon>Cytophagia</taxon>
        <taxon>Cytophagales</taxon>
        <taxon>Roseivirgaceae</taxon>
        <taxon>Roseivirga</taxon>
    </lineage>
</organism>
<keyword evidence="3 12" id="KW-1134">Transmembrane beta strand</keyword>
<dbReference type="EMBL" id="LRPC01000001">
    <property type="protein sequence ID" value="KYG77366.1"/>
    <property type="molecule type" value="Genomic_DNA"/>
</dbReference>
<dbReference type="InterPro" id="IPR036942">
    <property type="entry name" value="Beta-barrel_TonB_sf"/>
</dbReference>
<feature type="signal peptide" evidence="14">
    <location>
        <begin position="1"/>
        <end position="19"/>
    </location>
</feature>
<keyword evidence="10 12" id="KW-0472">Membrane</keyword>
<name>A0A150XFA7_9BACT</name>
<keyword evidence="9 13" id="KW-0798">TonB box</keyword>
<dbReference type="GO" id="GO:0015344">
    <property type="term" value="F:siderophore uptake transmembrane transporter activity"/>
    <property type="evidence" value="ECO:0007669"/>
    <property type="project" value="TreeGrafter"/>
</dbReference>
<evidence type="ECO:0000256" key="1">
    <source>
        <dbReference type="ARBA" id="ARBA00004571"/>
    </source>
</evidence>
<dbReference type="Proteomes" id="UP000075606">
    <property type="component" value="Unassembled WGS sequence"/>
</dbReference>
<dbReference type="InterPro" id="IPR012910">
    <property type="entry name" value="Plug_dom"/>
</dbReference>
<keyword evidence="11 12" id="KW-0998">Cell outer membrane</keyword>
<evidence type="ECO:0000256" key="7">
    <source>
        <dbReference type="ARBA" id="ARBA00023004"/>
    </source>
</evidence>
<dbReference type="PANTHER" id="PTHR32552:SF68">
    <property type="entry name" value="FERRICHROME OUTER MEMBRANE TRANSPORTER_PHAGE RECEPTOR"/>
    <property type="match status" value="1"/>
</dbReference>
<accession>A0A150XFA7</accession>